<dbReference type="Proteomes" id="UP000315751">
    <property type="component" value="Unassembled WGS sequence"/>
</dbReference>
<proteinExistence type="predicted"/>
<gene>
    <name evidence="1" type="ORF">FBZ90_106193</name>
</gene>
<name>A0A560H8E4_9PROT</name>
<accession>A0A560H8E4</accession>
<sequence>MSADKRHHDPAYWAAKWAEARQREVELHGHWFDRLLEGGAGPPVDIVPVAGQKRRVLIKRRPSVPPTSEAS</sequence>
<reference evidence="1 2" key="1">
    <citation type="submission" date="2019-06" db="EMBL/GenBank/DDBJ databases">
        <title>Genomic Encyclopedia of Type Strains, Phase IV (KMG-V): Genome sequencing to study the core and pangenomes of soil and plant-associated prokaryotes.</title>
        <authorList>
            <person name="Whitman W."/>
        </authorList>
    </citation>
    <scope>NUCLEOTIDE SEQUENCE [LARGE SCALE GENOMIC DNA]</scope>
    <source>
        <strain evidence="1 2">BR 11622</strain>
    </source>
</reference>
<dbReference type="AlphaFoldDB" id="A0A560H8E4"/>
<organism evidence="1 2">
    <name type="scientific">Nitrospirillum amazonense</name>
    <dbReference type="NCBI Taxonomy" id="28077"/>
    <lineage>
        <taxon>Bacteria</taxon>
        <taxon>Pseudomonadati</taxon>
        <taxon>Pseudomonadota</taxon>
        <taxon>Alphaproteobacteria</taxon>
        <taxon>Rhodospirillales</taxon>
        <taxon>Azospirillaceae</taxon>
        <taxon>Nitrospirillum</taxon>
    </lineage>
</organism>
<dbReference type="EMBL" id="VITR01000006">
    <property type="protein sequence ID" value="TWB42593.1"/>
    <property type="molecule type" value="Genomic_DNA"/>
</dbReference>
<keyword evidence="2" id="KW-1185">Reference proteome</keyword>
<protein>
    <submittedName>
        <fullName evidence="1">Uncharacterized protein</fullName>
    </submittedName>
</protein>
<evidence type="ECO:0000313" key="1">
    <source>
        <dbReference type="EMBL" id="TWB42593.1"/>
    </source>
</evidence>
<evidence type="ECO:0000313" key="2">
    <source>
        <dbReference type="Proteomes" id="UP000315751"/>
    </source>
</evidence>
<comment type="caution">
    <text evidence="1">The sequence shown here is derived from an EMBL/GenBank/DDBJ whole genome shotgun (WGS) entry which is preliminary data.</text>
</comment>